<organism evidence="1 2">
    <name type="scientific">Phaeosphaeria nodorum (strain SN15 / ATCC MYA-4574 / FGSC 10173)</name>
    <name type="common">Glume blotch fungus</name>
    <name type="synonym">Parastagonospora nodorum</name>
    <dbReference type="NCBI Taxonomy" id="321614"/>
    <lineage>
        <taxon>Eukaryota</taxon>
        <taxon>Fungi</taxon>
        <taxon>Dikarya</taxon>
        <taxon>Ascomycota</taxon>
        <taxon>Pezizomycotina</taxon>
        <taxon>Dothideomycetes</taxon>
        <taxon>Pleosporomycetidae</taxon>
        <taxon>Pleosporales</taxon>
        <taxon>Pleosporineae</taxon>
        <taxon>Phaeosphaeriaceae</taxon>
        <taxon>Parastagonospora</taxon>
    </lineage>
</organism>
<dbReference type="KEGG" id="pno:SNOG_13700"/>
<accession>Q0U3G4</accession>
<dbReference type="GeneID" id="5980830"/>
<dbReference type="AlphaFoldDB" id="Q0U3G4"/>
<dbReference type="Proteomes" id="UP000001055">
    <property type="component" value="Unassembled WGS sequence"/>
</dbReference>
<gene>
    <name evidence="1" type="ORF">SNOG_13700</name>
</gene>
<dbReference type="InParanoid" id="Q0U3G4"/>
<sequence length="78" mass="8912">MPRWKSKAPCVLFHHHGTALKPCTRWNAVPSSPCRWLFITHSSRVKNAGDWVRYNVAGIPKLGDGQRSEWALPDSYTH</sequence>
<protein>
    <submittedName>
        <fullName evidence="1">Uncharacterized protein</fullName>
    </submittedName>
</protein>
<proteinExistence type="predicted"/>
<dbReference type="HOGENOM" id="CLU_2622832_0_0_1"/>
<reference evidence="2" key="1">
    <citation type="journal article" date="2007" name="Plant Cell">
        <title>Dothideomycete-plant interactions illuminated by genome sequencing and EST analysis of the wheat pathogen Stagonospora nodorum.</title>
        <authorList>
            <person name="Hane J.K."/>
            <person name="Lowe R.G."/>
            <person name="Solomon P.S."/>
            <person name="Tan K.C."/>
            <person name="Schoch C.L."/>
            <person name="Spatafora J.W."/>
            <person name="Crous P.W."/>
            <person name="Kodira C."/>
            <person name="Birren B.W."/>
            <person name="Galagan J.E."/>
            <person name="Torriani S.F."/>
            <person name="McDonald B.A."/>
            <person name="Oliver R.P."/>
        </authorList>
    </citation>
    <scope>NUCLEOTIDE SEQUENCE [LARGE SCALE GENOMIC DNA]</scope>
    <source>
        <strain evidence="2">SN15 / ATCC MYA-4574 / FGSC 10173</strain>
    </source>
</reference>
<evidence type="ECO:0000313" key="2">
    <source>
        <dbReference type="Proteomes" id="UP000001055"/>
    </source>
</evidence>
<name>Q0U3G4_PHANO</name>
<dbReference type="EMBL" id="CH445352">
    <property type="protein sequence ID" value="EAT78724.2"/>
    <property type="molecule type" value="Genomic_DNA"/>
</dbReference>
<evidence type="ECO:0000313" key="1">
    <source>
        <dbReference type="EMBL" id="EAT78724.2"/>
    </source>
</evidence>
<dbReference type="RefSeq" id="XP_001803908.1">
    <property type="nucleotide sequence ID" value="XM_001803856.1"/>
</dbReference>